<sequence length="145" mass="16861">MIEIKVFYDSLPDFENRELSTVHNDIFNVDENLNDKLSSKNKVMTLVAYNEGTVVGYKIGYEKSPSTFYSWLGGVAEEYRKHGIAQKLMDRQIEVLKEQGYKSIQTKTFNKWKSMLILNIKNDFKIIDTISERGDLAIILERNIE</sequence>
<reference evidence="2" key="2">
    <citation type="submission" date="2021-09" db="EMBL/GenBank/DDBJ databases">
        <authorList>
            <person name="Gilroy R."/>
        </authorList>
    </citation>
    <scope>NUCLEOTIDE SEQUENCE</scope>
    <source>
        <strain evidence="2">6019</strain>
    </source>
</reference>
<reference evidence="2" key="1">
    <citation type="journal article" date="2021" name="PeerJ">
        <title>Extensive microbial diversity within the chicken gut microbiome revealed by metagenomics and culture.</title>
        <authorList>
            <person name="Gilroy R."/>
            <person name="Ravi A."/>
            <person name="Getino M."/>
            <person name="Pursley I."/>
            <person name="Horton D.L."/>
            <person name="Alikhan N.F."/>
            <person name="Baker D."/>
            <person name="Gharbi K."/>
            <person name="Hall N."/>
            <person name="Watson M."/>
            <person name="Adriaenssens E.M."/>
            <person name="Foster-Nyarko E."/>
            <person name="Jarju S."/>
            <person name="Secka A."/>
            <person name="Antonio M."/>
            <person name="Oren A."/>
            <person name="Chaudhuri R.R."/>
            <person name="La Ragione R."/>
            <person name="Hildebrand F."/>
            <person name="Pallen M.J."/>
        </authorList>
    </citation>
    <scope>NUCLEOTIDE SEQUENCE</scope>
    <source>
        <strain evidence="2">6019</strain>
    </source>
</reference>
<dbReference type="InterPro" id="IPR000182">
    <property type="entry name" value="GNAT_dom"/>
</dbReference>
<dbReference type="CDD" id="cd04301">
    <property type="entry name" value="NAT_SF"/>
    <property type="match status" value="1"/>
</dbReference>
<protein>
    <submittedName>
        <fullName evidence="2">GNAT family N-acetyltransferase</fullName>
    </submittedName>
</protein>
<dbReference type="InterPro" id="IPR016181">
    <property type="entry name" value="Acyl_CoA_acyltransferase"/>
</dbReference>
<dbReference type="SUPFAM" id="SSF55729">
    <property type="entry name" value="Acyl-CoA N-acyltransferases (Nat)"/>
    <property type="match status" value="1"/>
</dbReference>
<dbReference type="Gene3D" id="3.40.630.30">
    <property type="match status" value="1"/>
</dbReference>
<comment type="caution">
    <text evidence="2">The sequence shown here is derived from an EMBL/GenBank/DDBJ whole genome shotgun (WGS) entry which is preliminary data.</text>
</comment>
<evidence type="ECO:0000313" key="3">
    <source>
        <dbReference type="Proteomes" id="UP000763505"/>
    </source>
</evidence>
<dbReference type="Pfam" id="PF00583">
    <property type="entry name" value="Acetyltransf_1"/>
    <property type="match status" value="1"/>
</dbReference>
<evidence type="ECO:0000313" key="2">
    <source>
        <dbReference type="EMBL" id="HJE20330.1"/>
    </source>
</evidence>
<dbReference type="GO" id="GO:0016747">
    <property type="term" value="F:acyltransferase activity, transferring groups other than amino-acyl groups"/>
    <property type="evidence" value="ECO:0007669"/>
    <property type="project" value="InterPro"/>
</dbReference>
<dbReference type="AlphaFoldDB" id="A0A921DY93"/>
<organism evidence="2 3">
    <name type="scientific">Aliicoccus persicus</name>
    <dbReference type="NCBI Taxonomy" id="930138"/>
    <lineage>
        <taxon>Bacteria</taxon>
        <taxon>Bacillati</taxon>
        <taxon>Bacillota</taxon>
        <taxon>Bacilli</taxon>
        <taxon>Bacillales</taxon>
        <taxon>Staphylococcaceae</taxon>
        <taxon>Aliicoccus</taxon>
    </lineage>
</organism>
<gene>
    <name evidence="2" type="ORF">K8V35_08260</name>
</gene>
<feature type="domain" description="N-acetyltransferase" evidence="1">
    <location>
        <begin position="2"/>
        <end position="145"/>
    </location>
</feature>
<name>A0A921DY93_9STAP</name>
<accession>A0A921DY93</accession>
<evidence type="ECO:0000259" key="1">
    <source>
        <dbReference type="PROSITE" id="PS51186"/>
    </source>
</evidence>
<proteinExistence type="predicted"/>
<dbReference type="EMBL" id="DYYI01000091">
    <property type="protein sequence ID" value="HJE20330.1"/>
    <property type="molecule type" value="Genomic_DNA"/>
</dbReference>
<dbReference type="PROSITE" id="PS51186">
    <property type="entry name" value="GNAT"/>
    <property type="match status" value="1"/>
</dbReference>
<dbReference type="Proteomes" id="UP000763505">
    <property type="component" value="Unassembled WGS sequence"/>
</dbReference>